<organism evidence="1 2">
    <name type="scientific">Uncinula necator</name>
    <name type="common">Grape powdery mildew</name>
    <dbReference type="NCBI Taxonomy" id="52586"/>
    <lineage>
        <taxon>Eukaryota</taxon>
        <taxon>Fungi</taxon>
        <taxon>Dikarya</taxon>
        <taxon>Ascomycota</taxon>
        <taxon>Pezizomycotina</taxon>
        <taxon>Leotiomycetes</taxon>
        <taxon>Erysiphales</taxon>
        <taxon>Erysiphaceae</taxon>
        <taxon>Erysiphe</taxon>
    </lineage>
</organism>
<name>A0A0B1PC98_UNCNE</name>
<dbReference type="EMBL" id="JNVN01000974">
    <property type="protein sequence ID" value="KHJ34269.1"/>
    <property type="molecule type" value="Genomic_DNA"/>
</dbReference>
<protein>
    <submittedName>
        <fullName evidence="1">Putative transcriptional factor b3</fullName>
    </submittedName>
</protein>
<dbReference type="STRING" id="52586.A0A0B1PC98"/>
<accession>A0A0B1PC98</accession>
<dbReference type="Proteomes" id="UP000030854">
    <property type="component" value="Unassembled WGS sequence"/>
</dbReference>
<evidence type="ECO:0000313" key="1">
    <source>
        <dbReference type="EMBL" id="KHJ34269.1"/>
    </source>
</evidence>
<sequence>MPVAHPSQGEHFYLRLLTVKRGARSYRDLYTVNGIECVCSSAACRALGLLADEGEWVEFIDQIKDTATGHSLRMTLASIITNSLVTSAQAIWDQFKDYFTDDCLHRLSLYRDIINPPPVDWAEDQCRYDSGLWLLGDILRDLDLD</sequence>
<gene>
    <name evidence="1" type="ORF">EV44_g4976</name>
</gene>
<keyword evidence="2" id="KW-1185">Reference proteome</keyword>
<reference evidence="1 2" key="1">
    <citation type="journal article" date="2014" name="BMC Genomics">
        <title>Adaptive genomic structural variation in the grape powdery mildew pathogen, Erysiphe necator.</title>
        <authorList>
            <person name="Jones L."/>
            <person name="Riaz S."/>
            <person name="Morales-Cruz A."/>
            <person name="Amrine K.C."/>
            <person name="McGuire B."/>
            <person name="Gubler W.D."/>
            <person name="Walker M.A."/>
            <person name="Cantu D."/>
        </authorList>
    </citation>
    <scope>NUCLEOTIDE SEQUENCE [LARGE SCALE GENOMIC DNA]</scope>
    <source>
        <strain evidence="2">c</strain>
    </source>
</reference>
<proteinExistence type="predicted"/>
<evidence type="ECO:0000313" key="2">
    <source>
        <dbReference type="Proteomes" id="UP000030854"/>
    </source>
</evidence>
<dbReference type="AlphaFoldDB" id="A0A0B1PC98"/>
<comment type="caution">
    <text evidence="1">The sequence shown here is derived from an EMBL/GenBank/DDBJ whole genome shotgun (WGS) entry which is preliminary data.</text>
</comment>
<dbReference type="OMA" id="CRYDSGL"/>
<dbReference type="HOGENOM" id="CLU_1788254_0_0_1"/>